<dbReference type="AlphaFoldDB" id="A0A9X3CM26"/>
<evidence type="ECO:0000313" key="3">
    <source>
        <dbReference type="Proteomes" id="UP001155587"/>
    </source>
</evidence>
<evidence type="ECO:0000313" key="2">
    <source>
        <dbReference type="EMBL" id="MCW8345881.1"/>
    </source>
</evidence>
<organism evidence="2 3">
    <name type="scientific">Vibrio qingdaonensis</name>
    <dbReference type="NCBI Taxonomy" id="2829491"/>
    <lineage>
        <taxon>Bacteria</taxon>
        <taxon>Pseudomonadati</taxon>
        <taxon>Pseudomonadota</taxon>
        <taxon>Gammaproteobacteria</taxon>
        <taxon>Vibrionales</taxon>
        <taxon>Vibrionaceae</taxon>
        <taxon>Vibrio</taxon>
    </lineage>
</organism>
<dbReference type="RefSeq" id="WP_265674286.1">
    <property type="nucleotide sequence ID" value="NZ_JAKRRY010000007.1"/>
</dbReference>
<dbReference type="Proteomes" id="UP001155587">
    <property type="component" value="Unassembled WGS sequence"/>
</dbReference>
<feature type="transmembrane region" description="Helical" evidence="1">
    <location>
        <begin position="24"/>
        <end position="42"/>
    </location>
</feature>
<comment type="caution">
    <text evidence="2">The sequence shown here is derived from an EMBL/GenBank/DDBJ whole genome shotgun (WGS) entry which is preliminary data.</text>
</comment>
<reference evidence="2" key="1">
    <citation type="submission" date="2022-02" db="EMBL/GenBank/DDBJ databases">
        <title>Vibrio sp. nov, a new bacterium isolated from seawater.</title>
        <authorList>
            <person name="Yuan Y."/>
        </authorList>
    </citation>
    <scope>NUCLEOTIDE SEQUENCE</scope>
    <source>
        <strain evidence="2">ZSDZ65</strain>
    </source>
</reference>
<keyword evidence="1" id="KW-0812">Transmembrane</keyword>
<keyword evidence="1" id="KW-1133">Transmembrane helix</keyword>
<dbReference type="EMBL" id="JAKRRY010000007">
    <property type="protein sequence ID" value="MCW8345881.1"/>
    <property type="molecule type" value="Genomic_DNA"/>
</dbReference>
<evidence type="ECO:0000256" key="1">
    <source>
        <dbReference type="SAM" id="Phobius"/>
    </source>
</evidence>
<name>A0A9X3CM26_9VIBR</name>
<keyword evidence="1" id="KW-0472">Membrane</keyword>
<keyword evidence="3" id="KW-1185">Reference proteome</keyword>
<gene>
    <name evidence="2" type="ORF">MD535_07640</name>
</gene>
<proteinExistence type="predicted"/>
<accession>A0A9X3CM26</accession>
<sequence length="51" mass="5699">MSELFDVTVLNTAWTDSAGPDTDGVGSIGLFSWLSMGLFAWLRRRHAWKQA</sequence>
<protein>
    <submittedName>
        <fullName evidence="2">Uncharacterized protein</fullName>
    </submittedName>
</protein>